<evidence type="ECO:0000313" key="4">
    <source>
        <dbReference type="Proteomes" id="UP000005240"/>
    </source>
</evidence>
<evidence type="ECO:0000313" key="3">
    <source>
        <dbReference type="EnsemblFungi" id="PTTG_28087-t43_1-p1"/>
    </source>
</evidence>
<feature type="region of interest" description="Disordered" evidence="1">
    <location>
        <begin position="53"/>
        <end position="81"/>
    </location>
</feature>
<dbReference type="Proteomes" id="UP000005240">
    <property type="component" value="Unassembled WGS sequence"/>
</dbReference>
<name>A0A180GES3_PUCT1</name>
<dbReference type="VEuPathDB" id="FungiDB:PTTG_28087"/>
<gene>
    <name evidence="2" type="ORF">PTTG_28087</name>
</gene>
<evidence type="ECO:0000313" key="2">
    <source>
        <dbReference type="EMBL" id="OAV91074.1"/>
    </source>
</evidence>
<accession>A0A180GES3</accession>
<organism evidence="2">
    <name type="scientific">Puccinia triticina (isolate 1-1 / race 1 (BBBD))</name>
    <name type="common">Brown leaf rust fungus</name>
    <dbReference type="NCBI Taxonomy" id="630390"/>
    <lineage>
        <taxon>Eukaryota</taxon>
        <taxon>Fungi</taxon>
        <taxon>Dikarya</taxon>
        <taxon>Basidiomycota</taxon>
        <taxon>Pucciniomycotina</taxon>
        <taxon>Pucciniomycetes</taxon>
        <taxon>Pucciniales</taxon>
        <taxon>Pucciniaceae</taxon>
        <taxon>Puccinia</taxon>
    </lineage>
</organism>
<reference evidence="3 4" key="3">
    <citation type="journal article" date="2017" name="G3 (Bethesda)">
        <title>Comparative analysis highlights variable genome content of wheat rusts and divergence of the mating loci.</title>
        <authorList>
            <person name="Cuomo C.A."/>
            <person name="Bakkeren G."/>
            <person name="Khalil H.B."/>
            <person name="Panwar V."/>
            <person name="Joly D."/>
            <person name="Linning R."/>
            <person name="Sakthikumar S."/>
            <person name="Song X."/>
            <person name="Adiconis X."/>
            <person name="Fan L."/>
            <person name="Goldberg J.M."/>
            <person name="Levin J.Z."/>
            <person name="Young S."/>
            <person name="Zeng Q."/>
            <person name="Anikster Y."/>
            <person name="Bruce M."/>
            <person name="Wang M."/>
            <person name="Yin C."/>
            <person name="McCallum B."/>
            <person name="Szabo L.J."/>
            <person name="Hulbert S."/>
            <person name="Chen X."/>
            <person name="Fellers J.P."/>
        </authorList>
    </citation>
    <scope>NUCLEOTIDE SEQUENCE</scope>
    <source>
        <strain evidence="4">Isolate 1-1 / race 1 (BBBD)</strain>
        <strain evidence="3">isolate 1-1 / race 1 (BBBD)</strain>
    </source>
</reference>
<proteinExistence type="predicted"/>
<evidence type="ECO:0000256" key="1">
    <source>
        <dbReference type="SAM" id="MobiDB-lite"/>
    </source>
</evidence>
<reference evidence="2" key="1">
    <citation type="submission" date="2009-11" db="EMBL/GenBank/DDBJ databases">
        <authorList>
            <consortium name="The Broad Institute Genome Sequencing Platform"/>
            <person name="Ward D."/>
            <person name="Feldgarden M."/>
            <person name="Earl A."/>
            <person name="Young S.K."/>
            <person name="Zeng Q."/>
            <person name="Koehrsen M."/>
            <person name="Alvarado L."/>
            <person name="Berlin A."/>
            <person name="Bochicchio J."/>
            <person name="Borenstein D."/>
            <person name="Chapman S.B."/>
            <person name="Chen Z."/>
            <person name="Engels R."/>
            <person name="Freedman E."/>
            <person name="Gellesch M."/>
            <person name="Goldberg J."/>
            <person name="Griggs A."/>
            <person name="Gujja S."/>
            <person name="Heilman E."/>
            <person name="Heiman D."/>
            <person name="Hepburn T."/>
            <person name="Howarth C."/>
            <person name="Jen D."/>
            <person name="Larson L."/>
            <person name="Lewis B."/>
            <person name="Mehta T."/>
            <person name="Park D."/>
            <person name="Pearson M."/>
            <person name="Roberts A."/>
            <person name="Saif S."/>
            <person name="Shea T."/>
            <person name="Shenoy N."/>
            <person name="Sisk P."/>
            <person name="Stolte C."/>
            <person name="Sykes S."/>
            <person name="Thomson T."/>
            <person name="Walk T."/>
            <person name="White J."/>
            <person name="Yandava C."/>
            <person name="Izard J."/>
            <person name="Baranova O.V."/>
            <person name="Blanton J.M."/>
            <person name="Tanner A.C."/>
            <person name="Dewhirst F.E."/>
            <person name="Haas B."/>
            <person name="Nusbaum C."/>
            <person name="Birren B."/>
        </authorList>
    </citation>
    <scope>NUCLEOTIDE SEQUENCE [LARGE SCALE GENOMIC DNA]</scope>
    <source>
        <strain evidence="2">1-1 BBBD Race 1</strain>
    </source>
</reference>
<dbReference type="AlphaFoldDB" id="A0A180GES3"/>
<keyword evidence="4" id="KW-1185">Reference proteome</keyword>
<reference evidence="3" key="4">
    <citation type="submission" date="2025-05" db="UniProtKB">
        <authorList>
            <consortium name="EnsemblFungi"/>
        </authorList>
    </citation>
    <scope>IDENTIFICATION</scope>
    <source>
        <strain evidence="3">isolate 1-1 / race 1 (BBBD)</strain>
    </source>
</reference>
<reference evidence="2" key="2">
    <citation type="submission" date="2016-05" db="EMBL/GenBank/DDBJ databases">
        <title>Comparative analysis highlights variable genome content of wheat rusts and divergence of the mating loci.</title>
        <authorList>
            <person name="Cuomo C.A."/>
            <person name="Bakkeren G."/>
            <person name="Szabo L."/>
            <person name="Khalil H."/>
            <person name="Joly D."/>
            <person name="Goldberg J."/>
            <person name="Young S."/>
            <person name="Zeng Q."/>
            <person name="Fellers J."/>
        </authorList>
    </citation>
    <scope>NUCLEOTIDE SEQUENCE [LARGE SCALE GENOMIC DNA]</scope>
    <source>
        <strain evidence="2">1-1 BBBD Race 1</strain>
    </source>
</reference>
<protein>
    <submittedName>
        <fullName evidence="2 3">Uncharacterized protein</fullName>
    </submittedName>
</protein>
<dbReference type="EnsemblFungi" id="PTTG_28087-t43_1">
    <property type="protein sequence ID" value="PTTG_28087-t43_1-p1"/>
    <property type="gene ID" value="PTTG_28087"/>
</dbReference>
<sequence length="115" mass="12334">MLGTGALWEAPTKSAASSTRATSCFNDWASGVPANIVQNPTWTPMPEANWATSNLHADKVTDSDGDVSMSNSDRVPSPDVPGEYRLANYPFLKESQIVLLLDQDALEAPDADPIN</sequence>
<dbReference type="EMBL" id="ADAS02000087">
    <property type="protein sequence ID" value="OAV91074.1"/>
    <property type="molecule type" value="Genomic_DNA"/>
</dbReference>